<gene>
    <name evidence="15" type="ORF">IQ276_14195</name>
</gene>
<proteinExistence type="predicted"/>
<dbReference type="Pfam" id="PF04548">
    <property type="entry name" value="AIG1"/>
    <property type="match status" value="1"/>
</dbReference>
<dbReference type="PROSITE" id="PS51720">
    <property type="entry name" value="G_AIG1"/>
    <property type="match status" value="1"/>
</dbReference>
<keyword evidence="5" id="KW-0479">Metal-binding</keyword>
<keyword evidence="3" id="KW-0813">Transport</keyword>
<evidence type="ECO:0000256" key="6">
    <source>
        <dbReference type="ARBA" id="ARBA00022741"/>
    </source>
</evidence>
<keyword evidence="12" id="KW-0472">Membrane</keyword>
<dbReference type="Proteomes" id="UP000622533">
    <property type="component" value="Unassembled WGS sequence"/>
</dbReference>
<feature type="coiled-coil region" evidence="13">
    <location>
        <begin position="172"/>
        <end position="199"/>
    </location>
</feature>
<dbReference type="InterPro" id="IPR027417">
    <property type="entry name" value="P-loop_NTPase"/>
</dbReference>
<keyword evidence="13" id="KW-0175">Coiled coil</keyword>
<sequence>MLNETTKRLVDEITKSLAASKESISSSFGELLNLLIDKLQLSQDKKFVFLLVGKTGVGKSSTVNSLLNQEIASVGKYDATTMEVQEYEHTINGVKCSIIDTPGLCDDIPEKGNNQKYIELIQKQVNQIDLLWFVTRLDDARVGEDEKKGIQIISEAFTPKVWEHSVIVFTRANKADDYLEELQERTKRIRDEIAKHTGQ</sequence>
<comment type="subcellular location">
    <subcellularLocation>
        <location evidence="2">Membrane</location>
        <topology evidence="2">Single-pass membrane protein</topology>
    </subcellularLocation>
</comment>
<evidence type="ECO:0000256" key="5">
    <source>
        <dbReference type="ARBA" id="ARBA00022723"/>
    </source>
</evidence>
<dbReference type="InterPro" id="IPR045058">
    <property type="entry name" value="GIMA/IAN/Toc"/>
</dbReference>
<keyword evidence="4" id="KW-0812">Transmembrane</keyword>
<accession>A0A8J7DAN6</accession>
<feature type="domain" description="AIG1-type G" evidence="14">
    <location>
        <begin position="44"/>
        <end position="199"/>
    </location>
</feature>
<evidence type="ECO:0000313" key="16">
    <source>
        <dbReference type="Proteomes" id="UP000622533"/>
    </source>
</evidence>
<keyword evidence="16" id="KW-1185">Reference proteome</keyword>
<evidence type="ECO:0000256" key="7">
    <source>
        <dbReference type="ARBA" id="ARBA00022801"/>
    </source>
</evidence>
<dbReference type="SUPFAM" id="SSF52540">
    <property type="entry name" value="P-loop containing nucleoside triphosphate hydrolases"/>
    <property type="match status" value="1"/>
</dbReference>
<keyword evidence="11" id="KW-0342">GTP-binding</keyword>
<evidence type="ECO:0000256" key="2">
    <source>
        <dbReference type="ARBA" id="ARBA00004167"/>
    </source>
</evidence>
<keyword evidence="7" id="KW-0378">Hydrolase</keyword>
<dbReference type="Gene3D" id="3.40.50.300">
    <property type="entry name" value="P-loop containing nucleotide triphosphate hydrolases"/>
    <property type="match status" value="1"/>
</dbReference>
<name>A0A8J7DAN6_DESMC</name>
<evidence type="ECO:0000256" key="4">
    <source>
        <dbReference type="ARBA" id="ARBA00022692"/>
    </source>
</evidence>
<evidence type="ECO:0000256" key="1">
    <source>
        <dbReference type="ARBA" id="ARBA00001946"/>
    </source>
</evidence>
<dbReference type="RefSeq" id="WP_193917242.1">
    <property type="nucleotide sequence ID" value="NZ_JADEXS020000001.1"/>
</dbReference>
<evidence type="ECO:0000256" key="11">
    <source>
        <dbReference type="ARBA" id="ARBA00023134"/>
    </source>
</evidence>
<organism evidence="15 16">
    <name type="scientific">Desmonostoc muscorum LEGE 12446</name>
    <dbReference type="NCBI Taxonomy" id="1828758"/>
    <lineage>
        <taxon>Bacteria</taxon>
        <taxon>Bacillati</taxon>
        <taxon>Cyanobacteriota</taxon>
        <taxon>Cyanophyceae</taxon>
        <taxon>Nostocales</taxon>
        <taxon>Nostocaceae</taxon>
        <taxon>Desmonostoc</taxon>
    </lineage>
</organism>
<evidence type="ECO:0000256" key="10">
    <source>
        <dbReference type="ARBA" id="ARBA00022989"/>
    </source>
</evidence>
<protein>
    <submittedName>
        <fullName evidence="15">50S ribosome-binding GTPase</fullName>
    </submittedName>
</protein>
<evidence type="ECO:0000259" key="14">
    <source>
        <dbReference type="PROSITE" id="PS51720"/>
    </source>
</evidence>
<keyword evidence="8" id="KW-0460">Magnesium</keyword>
<keyword evidence="6" id="KW-0547">Nucleotide-binding</keyword>
<reference evidence="15" key="1">
    <citation type="submission" date="2020-10" db="EMBL/GenBank/DDBJ databases">
        <authorList>
            <person name="Castelo-Branco R."/>
            <person name="Eusebio N."/>
            <person name="Adriana R."/>
            <person name="Vieira A."/>
            <person name="Brugerolle De Fraissinette N."/>
            <person name="Rezende De Castro R."/>
            <person name="Schneider M.P."/>
            <person name="Vasconcelos V."/>
            <person name="Leao P.N."/>
        </authorList>
    </citation>
    <scope>NUCLEOTIDE SEQUENCE</scope>
    <source>
        <strain evidence="15">LEGE 12446</strain>
    </source>
</reference>
<dbReference type="GO" id="GO:0016787">
    <property type="term" value="F:hydrolase activity"/>
    <property type="evidence" value="ECO:0007669"/>
    <property type="project" value="UniProtKB-KW"/>
</dbReference>
<dbReference type="EMBL" id="JADEXS010000169">
    <property type="protein sequence ID" value="MBE9023536.1"/>
    <property type="molecule type" value="Genomic_DNA"/>
</dbReference>
<evidence type="ECO:0000256" key="9">
    <source>
        <dbReference type="ARBA" id="ARBA00022927"/>
    </source>
</evidence>
<evidence type="ECO:0000256" key="3">
    <source>
        <dbReference type="ARBA" id="ARBA00022448"/>
    </source>
</evidence>
<keyword evidence="9" id="KW-0653">Protein transport</keyword>
<dbReference type="GO" id="GO:0016020">
    <property type="term" value="C:membrane"/>
    <property type="evidence" value="ECO:0007669"/>
    <property type="project" value="UniProtKB-SubCell"/>
</dbReference>
<keyword evidence="10" id="KW-1133">Transmembrane helix</keyword>
<dbReference type="InterPro" id="IPR006703">
    <property type="entry name" value="G_AIG1"/>
</dbReference>
<comment type="cofactor">
    <cofactor evidence="1">
        <name>Mg(2+)</name>
        <dbReference type="ChEBI" id="CHEBI:18420"/>
    </cofactor>
</comment>
<comment type="caution">
    <text evidence="15">The sequence shown here is derived from an EMBL/GenBank/DDBJ whole genome shotgun (WGS) entry which is preliminary data.</text>
</comment>
<dbReference type="GO" id="GO:0046872">
    <property type="term" value="F:metal ion binding"/>
    <property type="evidence" value="ECO:0007669"/>
    <property type="project" value="UniProtKB-KW"/>
</dbReference>
<dbReference type="GO" id="GO:0015031">
    <property type="term" value="P:protein transport"/>
    <property type="evidence" value="ECO:0007669"/>
    <property type="project" value="UniProtKB-KW"/>
</dbReference>
<evidence type="ECO:0000313" key="15">
    <source>
        <dbReference type="EMBL" id="MBE9023536.1"/>
    </source>
</evidence>
<evidence type="ECO:0000256" key="12">
    <source>
        <dbReference type="ARBA" id="ARBA00023136"/>
    </source>
</evidence>
<dbReference type="PANTHER" id="PTHR10903:SF135">
    <property type="entry name" value="TRANSLOCASE OF CHLOROPLAST 120, CHLOROPLASTIC-RELATED"/>
    <property type="match status" value="1"/>
</dbReference>
<evidence type="ECO:0000256" key="8">
    <source>
        <dbReference type="ARBA" id="ARBA00022842"/>
    </source>
</evidence>
<dbReference type="PANTHER" id="PTHR10903">
    <property type="entry name" value="GTPASE, IMAP FAMILY MEMBER-RELATED"/>
    <property type="match status" value="1"/>
</dbReference>
<evidence type="ECO:0000256" key="13">
    <source>
        <dbReference type="SAM" id="Coils"/>
    </source>
</evidence>
<dbReference type="AlphaFoldDB" id="A0A8J7DAN6"/>
<dbReference type="GO" id="GO:0005525">
    <property type="term" value="F:GTP binding"/>
    <property type="evidence" value="ECO:0007669"/>
    <property type="project" value="UniProtKB-KW"/>
</dbReference>